<evidence type="ECO:0000256" key="1">
    <source>
        <dbReference type="SAM" id="Phobius"/>
    </source>
</evidence>
<evidence type="ECO:0000313" key="2">
    <source>
        <dbReference type="EMBL" id="TDP90299.1"/>
    </source>
</evidence>
<protein>
    <submittedName>
        <fullName evidence="2">Uncharacterized protein</fullName>
    </submittedName>
</protein>
<dbReference type="AlphaFoldDB" id="A0A4R6RTP6"/>
<keyword evidence="1" id="KW-0472">Membrane</keyword>
<gene>
    <name evidence="2" type="ORF">EDF62_2867</name>
</gene>
<feature type="transmembrane region" description="Helical" evidence="1">
    <location>
        <begin position="101"/>
        <end position="128"/>
    </location>
</feature>
<organism evidence="2 3">
    <name type="scientific">Leucobacter luti</name>
    <dbReference type="NCBI Taxonomy" id="340320"/>
    <lineage>
        <taxon>Bacteria</taxon>
        <taxon>Bacillati</taxon>
        <taxon>Actinomycetota</taxon>
        <taxon>Actinomycetes</taxon>
        <taxon>Micrococcales</taxon>
        <taxon>Microbacteriaceae</taxon>
        <taxon>Leucobacter</taxon>
    </lineage>
</organism>
<proteinExistence type="predicted"/>
<keyword evidence="3" id="KW-1185">Reference proteome</keyword>
<feature type="transmembrane region" description="Helical" evidence="1">
    <location>
        <begin position="7"/>
        <end position="27"/>
    </location>
</feature>
<keyword evidence="1" id="KW-0812">Transmembrane</keyword>
<reference evidence="2 3" key="1">
    <citation type="submission" date="2019-03" db="EMBL/GenBank/DDBJ databases">
        <title>Genomic analyses of the natural microbiome of Caenorhabditis elegans.</title>
        <authorList>
            <person name="Samuel B."/>
        </authorList>
    </citation>
    <scope>NUCLEOTIDE SEQUENCE [LARGE SCALE GENOMIC DNA]</scope>
    <source>
        <strain evidence="2 3">JUb18</strain>
    </source>
</reference>
<feature type="transmembrane region" description="Helical" evidence="1">
    <location>
        <begin position="33"/>
        <end position="55"/>
    </location>
</feature>
<dbReference type="Proteomes" id="UP000295601">
    <property type="component" value="Unassembled WGS sequence"/>
</dbReference>
<feature type="transmembrane region" description="Helical" evidence="1">
    <location>
        <begin position="67"/>
        <end position="89"/>
    </location>
</feature>
<evidence type="ECO:0000313" key="3">
    <source>
        <dbReference type="Proteomes" id="UP000295601"/>
    </source>
</evidence>
<dbReference type="EMBL" id="SNYA01000007">
    <property type="protein sequence ID" value="TDP90299.1"/>
    <property type="molecule type" value="Genomic_DNA"/>
</dbReference>
<dbReference type="RefSeq" id="WP_133617474.1">
    <property type="nucleotide sequence ID" value="NZ_SNYA01000007.1"/>
</dbReference>
<comment type="caution">
    <text evidence="2">The sequence shown here is derived from an EMBL/GenBank/DDBJ whole genome shotgun (WGS) entry which is preliminary data.</text>
</comment>
<accession>A0A4R6RTP6</accession>
<keyword evidence="1" id="KW-1133">Transmembrane helix</keyword>
<sequence length="149" mass="15817">MTTRARTVTVLAGFAGVALTAAAWFIFPPGGPFAAGLLIAPIASGVAWLGTLLLFWRRAQRLGHTRLRQVMMPAVAAAIVWLLVGAIAAPAGSPEDYIANLFWTVVITSLTGIVLIPFVLGIALSWLFTRPDFTRNPTQSSPSTAPFAQ</sequence>
<name>A0A4R6RTP6_9MICO</name>